<evidence type="ECO:0000256" key="2">
    <source>
        <dbReference type="ARBA" id="ARBA00022723"/>
    </source>
</evidence>
<sequence length="264" mass="28404">MAIAVNQFKKALRAGKPRIGIWSALASHYTVEILSGAGFDWIMLDAEHAPNEVSMVLQQLQAVAADPERKTSAVVRPAWNDHVLIKRFLDIGCETLLIPYVQTKEEAIAAVKAIRYPPHGVRGVGGATVRATRFGRTHDYMQTCHDELCLLVQVETAEALENLEDICSVEGVDGVFIGPADLAASLGYPGQPTHPEVRVEIDKAIQRIVACGKAPGILMVDEKRAKECLALGALFVAVAVDTVMLARGAEAVAARFANDSNNPA</sequence>
<dbReference type="EMBL" id="PJRP01000027">
    <property type="protein sequence ID" value="PLP96470.1"/>
    <property type="molecule type" value="Genomic_DNA"/>
</dbReference>
<comment type="catalytic activity">
    <reaction evidence="4">
        <text>D-glyceraldehyde + 3-hydroxypyruvate = 2-dehydro-D-galactonate</text>
        <dbReference type="Rhea" id="RHEA:80051"/>
        <dbReference type="ChEBI" id="CHEBI:17180"/>
        <dbReference type="ChEBI" id="CHEBI:17378"/>
        <dbReference type="ChEBI" id="CHEBI:28023"/>
    </reaction>
</comment>
<proteinExistence type="inferred from homology"/>
<dbReference type="PANTHER" id="PTHR30502">
    <property type="entry name" value="2-KETO-3-DEOXY-L-RHAMNONATE ALDOLASE"/>
    <property type="match status" value="1"/>
</dbReference>
<dbReference type="InterPro" id="IPR005000">
    <property type="entry name" value="Aldolase/citrate-lyase_domain"/>
</dbReference>
<comment type="caution">
    <text evidence="7">The sequence shown here is derived from an EMBL/GenBank/DDBJ whole genome shotgun (WGS) entry which is preliminary data.</text>
</comment>
<dbReference type="Gene3D" id="3.20.20.60">
    <property type="entry name" value="Phosphoenolpyruvate-binding domains"/>
    <property type="match status" value="1"/>
</dbReference>
<dbReference type="Proteomes" id="UP000234341">
    <property type="component" value="Unassembled WGS sequence"/>
</dbReference>
<dbReference type="GO" id="GO:0016832">
    <property type="term" value="F:aldehyde-lyase activity"/>
    <property type="evidence" value="ECO:0007669"/>
    <property type="project" value="TreeGrafter"/>
</dbReference>
<keyword evidence="2" id="KW-0479">Metal-binding</keyword>
<protein>
    <submittedName>
        <fullName evidence="7">4-hydroxy-2-oxo-heptane-1,7-dioate aldolase</fullName>
    </submittedName>
</protein>
<comment type="similarity">
    <text evidence="1">Belongs to the HpcH/HpaI aldolase family.</text>
</comment>
<evidence type="ECO:0000256" key="1">
    <source>
        <dbReference type="ARBA" id="ARBA00005568"/>
    </source>
</evidence>
<feature type="domain" description="HpcH/HpaI aldolase/citrate lyase" evidence="6">
    <location>
        <begin position="18"/>
        <end position="245"/>
    </location>
</feature>
<gene>
    <name evidence="7" type="ORF">CYJ10_32205</name>
</gene>
<dbReference type="InterPro" id="IPR050251">
    <property type="entry name" value="HpcH-HpaI_aldolase"/>
</dbReference>
<evidence type="ECO:0000256" key="4">
    <source>
        <dbReference type="ARBA" id="ARBA00051339"/>
    </source>
</evidence>
<name>A0A2N5C2R3_9BURK</name>
<keyword evidence="3" id="KW-0456">Lyase</keyword>
<dbReference type="GO" id="GO:0046872">
    <property type="term" value="F:metal ion binding"/>
    <property type="evidence" value="ECO:0007669"/>
    <property type="project" value="UniProtKB-KW"/>
</dbReference>
<dbReference type="OrthoDB" id="86160at2"/>
<dbReference type="FunFam" id="3.20.20.60:FF:000004">
    <property type="entry name" value="5-keto-4-deoxy-D-glucarate aldolase"/>
    <property type="match status" value="1"/>
</dbReference>
<dbReference type="SUPFAM" id="SSF51621">
    <property type="entry name" value="Phosphoenolpyruvate/pyruvate domain"/>
    <property type="match status" value="1"/>
</dbReference>
<evidence type="ECO:0000259" key="6">
    <source>
        <dbReference type="Pfam" id="PF03328"/>
    </source>
</evidence>
<comment type="catalytic activity">
    <reaction evidence="5">
        <text>D-glyceraldehyde + 3-hydroxypyruvate = (3R,4S,5R)-3,4,5,6-tetrahydroxy-2-oxohexanoate</text>
        <dbReference type="Rhea" id="RHEA:80047"/>
        <dbReference type="ChEBI" id="CHEBI:17180"/>
        <dbReference type="ChEBI" id="CHEBI:17378"/>
        <dbReference type="ChEBI" id="CHEBI:231434"/>
    </reaction>
</comment>
<dbReference type="PANTHER" id="PTHR30502:SF0">
    <property type="entry name" value="PHOSPHOENOLPYRUVATE CARBOXYLASE FAMILY PROTEIN"/>
    <property type="match status" value="1"/>
</dbReference>
<evidence type="ECO:0000313" key="8">
    <source>
        <dbReference type="Proteomes" id="UP000234341"/>
    </source>
</evidence>
<reference evidence="7 8" key="1">
    <citation type="submission" date="2017-12" db="EMBL/GenBank/DDBJ databases">
        <title>Genome sequence of the active heterotrophic nitrifier-denitrifier, Cupriavidus pauculus UM1.</title>
        <authorList>
            <person name="Putonti C."/>
            <person name="Castignetti D."/>
        </authorList>
    </citation>
    <scope>NUCLEOTIDE SEQUENCE [LARGE SCALE GENOMIC DNA]</scope>
    <source>
        <strain evidence="7 8">UM1</strain>
    </source>
</reference>
<evidence type="ECO:0000256" key="3">
    <source>
        <dbReference type="ARBA" id="ARBA00023239"/>
    </source>
</evidence>
<evidence type="ECO:0000256" key="5">
    <source>
        <dbReference type="ARBA" id="ARBA00051592"/>
    </source>
</evidence>
<dbReference type="InterPro" id="IPR015813">
    <property type="entry name" value="Pyrv/PenolPyrv_kinase-like_dom"/>
</dbReference>
<dbReference type="AlphaFoldDB" id="A0A2N5C2R3"/>
<dbReference type="GO" id="GO:0005737">
    <property type="term" value="C:cytoplasm"/>
    <property type="evidence" value="ECO:0007669"/>
    <property type="project" value="TreeGrafter"/>
</dbReference>
<accession>A0A2N5C2R3</accession>
<dbReference type="Pfam" id="PF03328">
    <property type="entry name" value="HpcH_HpaI"/>
    <property type="match status" value="1"/>
</dbReference>
<dbReference type="RefSeq" id="WP_101685495.1">
    <property type="nucleotide sequence ID" value="NZ_PJRP01000027.1"/>
</dbReference>
<organism evidence="7 8">
    <name type="scientific">Cupriavidus pauculus</name>
    <dbReference type="NCBI Taxonomy" id="82633"/>
    <lineage>
        <taxon>Bacteria</taxon>
        <taxon>Pseudomonadati</taxon>
        <taxon>Pseudomonadota</taxon>
        <taxon>Betaproteobacteria</taxon>
        <taxon>Burkholderiales</taxon>
        <taxon>Burkholderiaceae</taxon>
        <taxon>Cupriavidus</taxon>
    </lineage>
</organism>
<evidence type="ECO:0000313" key="7">
    <source>
        <dbReference type="EMBL" id="PLP96470.1"/>
    </source>
</evidence>
<dbReference type="InterPro" id="IPR040442">
    <property type="entry name" value="Pyrv_kinase-like_dom_sf"/>
</dbReference>